<evidence type="ECO:0000313" key="3">
    <source>
        <dbReference type="EMBL" id="BEI94581.1"/>
    </source>
</evidence>
<organism evidence="3 4">
    <name type="scientific">Cutaneotrichosporon cavernicola</name>
    <dbReference type="NCBI Taxonomy" id="279322"/>
    <lineage>
        <taxon>Eukaryota</taxon>
        <taxon>Fungi</taxon>
        <taxon>Dikarya</taxon>
        <taxon>Basidiomycota</taxon>
        <taxon>Agaricomycotina</taxon>
        <taxon>Tremellomycetes</taxon>
        <taxon>Trichosporonales</taxon>
        <taxon>Trichosporonaceae</taxon>
        <taxon>Cutaneotrichosporon</taxon>
    </lineage>
</organism>
<evidence type="ECO:0000259" key="2">
    <source>
        <dbReference type="PROSITE" id="PS51352"/>
    </source>
</evidence>
<dbReference type="InterPro" id="IPR017937">
    <property type="entry name" value="Thioredoxin_CS"/>
</dbReference>
<proteinExistence type="predicted"/>
<dbReference type="Gene3D" id="3.40.30.10">
    <property type="entry name" value="Glutaredoxin"/>
    <property type="match status" value="1"/>
</dbReference>
<dbReference type="SUPFAM" id="SSF52833">
    <property type="entry name" value="Thioredoxin-like"/>
    <property type="match status" value="1"/>
</dbReference>
<dbReference type="PRINTS" id="PR00421">
    <property type="entry name" value="THIOREDOXIN"/>
</dbReference>
<dbReference type="InterPro" id="IPR013766">
    <property type="entry name" value="Thioredoxin_domain"/>
</dbReference>
<name>A0AA48L9D2_9TREE</name>
<dbReference type="PROSITE" id="PS51352">
    <property type="entry name" value="THIOREDOXIN_2"/>
    <property type="match status" value="1"/>
</dbReference>
<reference evidence="3" key="1">
    <citation type="journal article" date="2023" name="BMC Genomics">
        <title>Chromosome-level genome assemblies of Cutaneotrichosporon spp. (Trichosporonales, Basidiomycota) reveal imbalanced evolution between nucleotide sequences and chromosome synteny.</title>
        <authorList>
            <person name="Kobayashi Y."/>
            <person name="Kayamori A."/>
            <person name="Aoki K."/>
            <person name="Shiwa Y."/>
            <person name="Matsutani M."/>
            <person name="Fujita N."/>
            <person name="Sugita T."/>
            <person name="Iwasaki W."/>
            <person name="Tanaka N."/>
            <person name="Takashima M."/>
        </authorList>
    </citation>
    <scope>NUCLEOTIDE SEQUENCE</scope>
    <source>
        <strain evidence="3">HIS019</strain>
    </source>
</reference>
<dbReference type="AlphaFoldDB" id="A0AA48L9D2"/>
<dbReference type="Proteomes" id="UP001233271">
    <property type="component" value="Chromosome 7a"/>
</dbReference>
<gene>
    <name evidence="3" type="ORF">CcaverHIS019_0701530</name>
</gene>
<dbReference type="PANTHER" id="PTHR46115">
    <property type="entry name" value="THIOREDOXIN-LIKE PROTEIN 1"/>
    <property type="match status" value="1"/>
</dbReference>
<dbReference type="CDD" id="cd02947">
    <property type="entry name" value="TRX_family"/>
    <property type="match status" value="1"/>
</dbReference>
<dbReference type="EMBL" id="AP028218">
    <property type="protein sequence ID" value="BEI94581.1"/>
    <property type="molecule type" value="Genomic_DNA"/>
</dbReference>
<dbReference type="Pfam" id="PF00085">
    <property type="entry name" value="Thioredoxin"/>
    <property type="match status" value="1"/>
</dbReference>
<feature type="domain" description="Thioredoxin" evidence="2">
    <location>
        <begin position="1"/>
        <end position="113"/>
    </location>
</feature>
<evidence type="ECO:0000313" key="4">
    <source>
        <dbReference type="Proteomes" id="UP001233271"/>
    </source>
</evidence>
<protein>
    <recommendedName>
        <fullName evidence="2">Thioredoxin domain-containing protein</fullName>
    </recommendedName>
</protein>
<dbReference type="GeneID" id="85498451"/>
<dbReference type="PROSITE" id="PS00194">
    <property type="entry name" value="THIOREDOXIN_1"/>
    <property type="match status" value="1"/>
</dbReference>
<dbReference type="InterPro" id="IPR036249">
    <property type="entry name" value="Thioredoxin-like_sf"/>
</dbReference>
<dbReference type="RefSeq" id="XP_060459846.1">
    <property type="nucleotide sequence ID" value="XM_060603564.1"/>
</dbReference>
<keyword evidence="4" id="KW-1185">Reference proteome</keyword>
<accession>A0AA48L9D2</accession>
<sequence length="179" mass="19539">MPAPTEIPNTAALDTLLASLKPGQLAVLDFHAVWCGPCKFIAPVLARIATSYPDIVVAKIDVDKNKELAKRYSVTAMPTFKFIKNVDGKPTVVETMRGADAKGLVANVGKHASAPPTEEVKIDDLAQPGLPPVLRMLIIRDRLLHARLTFALQCIYTCLHHIVRCVAVSHDRLPSQVCR</sequence>
<evidence type="ECO:0000256" key="1">
    <source>
        <dbReference type="ARBA" id="ARBA00023157"/>
    </source>
</evidence>
<keyword evidence="1" id="KW-1015">Disulfide bond</keyword>
<dbReference type="KEGG" id="ccac:CcaHIS019_0701530"/>